<evidence type="ECO:0000313" key="2">
    <source>
        <dbReference type="EMBL" id="GFD10705.1"/>
    </source>
</evidence>
<accession>A0A699TJ43</accession>
<feature type="non-terminal residue" evidence="2">
    <location>
        <position position="57"/>
    </location>
</feature>
<organism evidence="2">
    <name type="scientific">Tanacetum cinerariifolium</name>
    <name type="common">Dalmatian daisy</name>
    <name type="synonym">Chrysanthemum cinerariifolium</name>
    <dbReference type="NCBI Taxonomy" id="118510"/>
    <lineage>
        <taxon>Eukaryota</taxon>
        <taxon>Viridiplantae</taxon>
        <taxon>Streptophyta</taxon>
        <taxon>Embryophyta</taxon>
        <taxon>Tracheophyta</taxon>
        <taxon>Spermatophyta</taxon>
        <taxon>Magnoliopsida</taxon>
        <taxon>eudicotyledons</taxon>
        <taxon>Gunneridae</taxon>
        <taxon>Pentapetalae</taxon>
        <taxon>asterids</taxon>
        <taxon>campanulids</taxon>
        <taxon>Asterales</taxon>
        <taxon>Asteraceae</taxon>
        <taxon>Asteroideae</taxon>
        <taxon>Anthemideae</taxon>
        <taxon>Anthemidinae</taxon>
        <taxon>Tanacetum</taxon>
    </lineage>
</organism>
<evidence type="ECO:0000256" key="1">
    <source>
        <dbReference type="SAM" id="MobiDB-lite"/>
    </source>
</evidence>
<feature type="non-terminal residue" evidence="2">
    <location>
        <position position="1"/>
    </location>
</feature>
<comment type="caution">
    <text evidence="2">The sequence shown here is derived from an EMBL/GenBank/DDBJ whole genome shotgun (WGS) entry which is preliminary data.</text>
</comment>
<dbReference type="EMBL" id="BKCJ011254071">
    <property type="protein sequence ID" value="GFD10705.1"/>
    <property type="molecule type" value="Genomic_DNA"/>
</dbReference>
<feature type="region of interest" description="Disordered" evidence="1">
    <location>
        <begin position="1"/>
        <end position="33"/>
    </location>
</feature>
<dbReference type="AlphaFoldDB" id="A0A699TJ43"/>
<sequence length="57" mass="6059">AHLDDFDNNDGGGDNDDDGSDNVEKEKELAGKAVVNVEKDGVNDVNVEKDGVNAEKE</sequence>
<name>A0A699TJ43_TANCI</name>
<proteinExistence type="predicted"/>
<protein>
    <submittedName>
        <fullName evidence="2">Uncharacterized protein</fullName>
    </submittedName>
</protein>
<reference evidence="2" key="1">
    <citation type="journal article" date="2019" name="Sci. Rep.">
        <title>Draft genome of Tanacetum cinerariifolium, the natural source of mosquito coil.</title>
        <authorList>
            <person name="Yamashiro T."/>
            <person name="Shiraishi A."/>
            <person name="Satake H."/>
            <person name="Nakayama K."/>
        </authorList>
    </citation>
    <scope>NUCLEOTIDE SEQUENCE</scope>
</reference>
<gene>
    <name evidence="2" type="ORF">Tci_882674</name>
</gene>